<evidence type="ECO:0000256" key="1">
    <source>
        <dbReference type="ARBA" id="ARBA00004498"/>
    </source>
</evidence>
<keyword evidence="2" id="KW-0272">Extracellular matrix</keyword>
<accession>A0A315VM19</accession>
<dbReference type="PROSITE" id="PS50234">
    <property type="entry name" value="VWFA"/>
    <property type="match status" value="1"/>
</dbReference>
<feature type="non-terminal residue" evidence="5">
    <location>
        <position position="284"/>
    </location>
</feature>
<dbReference type="Gene3D" id="3.40.50.410">
    <property type="entry name" value="von Willebrand factor, type A domain"/>
    <property type="match status" value="1"/>
</dbReference>
<dbReference type="InterPro" id="IPR013783">
    <property type="entry name" value="Ig-like_fold"/>
</dbReference>
<sequence>MTRIVGVLMFWFVCSTCSLFGPALPQDILGERQGQLDWSAGLVSWTGQLDWSAGLVSWTGLQSVAGMALRYILQTNFQPSVGMRPDARKIGVLITDGKSQDEIIVNSQSLRDSGIELYAVGERRRPLSGRCLRSGGAVLSLCVKNADENELRSIASDPDEIHMYNVADFRFLLDIVDDLSSNLCNSVKGPGRAGPWNEDSGPELGPPTNLVTSDVTHYSFKASWTPPEVPVEQFRVTYRMAAGGPTLEVSRSPTRFWVQFCGVNRVLNHRNSEPAGAANIYHIY</sequence>
<dbReference type="EMBL" id="NHOQ01001415">
    <property type="protein sequence ID" value="PWA24596.1"/>
    <property type="molecule type" value="Genomic_DNA"/>
</dbReference>
<feature type="chain" id="PRO_5016465682" description="VWFA domain-containing protein" evidence="3">
    <location>
        <begin position="26"/>
        <end position="284"/>
    </location>
</feature>
<name>A0A315VM19_GAMAF</name>
<dbReference type="Gene3D" id="2.60.40.10">
    <property type="entry name" value="Immunoglobulins"/>
    <property type="match status" value="1"/>
</dbReference>
<organism evidence="5 6">
    <name type="scientific">Gambusia affinis</name>
    <name type="common">Western mosquitofish</name>
    <name type="synonym">Heterandria affinis</name>
    <dbReference type="NCBI Taxonomy" id="33528"/>
    <lineage>
        <taxon>Eukaryota</taxon>
        <taxon>Metazoa</taxon>
        <taxon>Chordata</taxon>
        <taxon>Craniata</taxon>
        <taxon>Vertebrata</taxon>
        <taxon>Euteleostomi</taxon>
        <taxon>Actinopterygii</taxon>
        <taxon>Neopterygii</taxon>
        <taxon>Teleostei</taxon>
        <taxon>Neoteleostei</taxon>
        <taxon>Acanthomorphata</taxon>
        <taxon>Ovalentaria</taxon>
        <taxon>Atherinomorphae</taxon>
        <taxon>Cyprinodontiformes</taxon>
        <taxon>Poeciliidae</taxon>
        <taxon>Poeciliinae</taxon>
        <taxon>Gambusia</taxon>
    </lineage>
</organism>
<dbReference type="PANTHER" id="PTHR24020:SF17">
    <property type="entry name" value="COLLAGEN ALPHA-1(XII) CHAIN"/>
    <property type="match status" value="1"/>
</dbReference>
<keyword evidence="6" id="KW-1185">Reference proteome</keyword>
<dbReference type="InterPro" id="IPR003961">
    <property type="entry name" value="FN3_dom"/>
</dbReference>
<evidence type="ECO:0000313" key="5">
    <source>
        <dbReference type="EMBL" id="PWA24596.1"/>
    </source>
</evidence>
<dbReference type="Pfam" id="PF00092">
    <property type="entry name" value="VWA"/>
    <property type="match status" value="1"/>
</dbReference>
<evidence type="ECO:0000259" key="4">
    <source>
        <dbReference type="PROSITE" id="PS50234"/>
    </source>
</evidence>
<feature type="domain" description="VWFA" evidence="4">
    <location>
        <begin position="66"/>
        <end position="179"/>
    </location>
</feature>
<dbReference type="InterPro" id="IPR002035">
    <property type="entry name" value="VWF_A"/>
</dbReference>
<keyword evidence="3" id="KW-0732">Signal</keyword>
<evidence type="ECO:0000256" key="2">
    <source>
        <dbReference type="ARBA" id="ARBA00022530"/>
    </source>
</evidence>
<comment type="caution">
    <text evidence="5">The sequence shown here is derived from an EMBL/GenBank/DDBJ whole genome shotgun (WGS) entry which is preliminary data.</text>
</comment>
<comment type="subcellular location">
    <subcellularLocation>
        <location evidence="1">Secreted</location>
        <location evidence="1">Extracellular space</location>
        <location evidence="1">Extracellular matrix</location>
    </subcellularLocation>
</comment>
<dbReference type="GO" id="GO:0005615">
    <property type="term" value="C:extracellular space"/>
    <property type="evidence" value="ECO:0007669"/>
    <property type="project" value="TreeGrafter"/>
</dbReference>
<evidence type="ECO:0000256" key="3">
    <source>
        <dbReference type="SAM" id="SignalP"/>
    </source>
</evidence>
<protein>
    <recommendedName>
        <fullName evidence="4">VWFA domain-containing protein</fullName>
    </recommendedName>
</protein>
<dbReference type="InterPro" id="IPR036465">
    <property type="entry name" value="vWFA_dom_sf"/>
</dbReference>
<gene>
    <name evidence="5" type="ORF">CCH79_00020920</name>
</gene>
<keyword evidence="2" id="KW-0964">Secreted</keyword>
<dbReference type="InterPro" id="IPR050525">
    <property type="entry name" value="ECM_Assembly_Org"/>
</dbReference>
<dbReference type="CDD" id="cd00063">
    <property type="entry name" value="FN3"/>
    <property type="match status" value="1"/>
</dbReference>
<dbReference type="Proteomes" id="UP000250572">
    <property type="component" value="Unassembled WGS sequence"/>
</dbReference>
<dbReference type="GO" id="GO:0035987">
    <property type="term" value="P:endodermal cell differentiation"/>
    <property type="evidence" value="ECO:0007669"/>
    <property type="project" value="TreeGrafter"/>
</dbReference>
<evidence type="ECO:0000313" key="6">
    <source>
        <dbReference type="Proteomes" id="UP000250572"/>
    </source>
</evidence>
<reference evidence="5 6" key="1">
    <citation type="journal article" date="2018" name="G3 (Bethesda)">
        <title>A High-Quality Reference Genome for the Invasive Mosquitofish Gambusia affinis Using a Chicago Library.</title>
        <authorList>
            <person name="Hoffberg S.L."/>
            <person name="Troendle N.J."/>
            <person name="Glenn T.C."/>
            <person name="Mahmud O."/>
            <person name="Louha S."/>
            <person name="Chalopin D."/>
            <person name="Bennetzen J.L."/>
            <person name="Mauricio R."/>
        </authorList>
    </citation>
    <scope>NUCLEOTIDE SEQUENCE [LARGE SCALE GENOMIC DNA]</scope>
    <source>
        <strain evidence="5">NE01/NJP1002.9</strain>
        <tissue evidence="5">Muscle</tissue>
    </source>
</reference>
<dbReference type="Pfam" id="PF00041">
    <property type="entry name" value="fn3"/>
    <property type="match status" value="1"/>
</dbReference>
<feature type="signal peptide" evidence="3">
    <location>
        <begin position="1"/>
        <end position="25"/>
    </location>
</feature>
<proteinExistence type="predicted"/>
<dbReference type="PANTHER" id="PTHR24020">
    <property type="entry name" value="COLLAGEN ALPHA"/>
    <property type="match status" value="1"/>
</dbReference>
<dbReference type="SUPFAM" id="SSF49265">
    <property type="entry name" value="Fibronectin type III"/>
    <property type="match status" value="1"/>
</dbReference>
<dbReference type="SUPFAM" id="SSF53300">
    <property type="entry name" value="vWA-like"/>
    <property type="match status" value="1"/>
</dbReference>
<dbReference type="InterPro" id="IPR036116">
    <property type="entry name" value="FN3_sf"/>
</dbReference>
<dbReference type="AlphaFoldDB" id="A0A315VM19"/>